<reference evidence="2" key="1">
    <citation type="submission" date="2016-03" db="EMBL/GenBank/DDBJ databases">
        <authorList>
            <person name="Guldener U."/>
        </authorList>
    </citation>
    <scope>NUCLEOTIDE SEQUENCE [LARGE SCALE GENOMIC DNA]</scope>
</reference>
<organism evidence="1 2">
    <name type="scientific">Rhynchosporium secalis</name>
    <name type="common">Barley scald fungus</name>
    <dbReference type="NCBI Taxonomy" id="38038"/>
    <lineage>
        <taxon>Eukaryota</taxon>
        <taxon>Fungi</taxon>
        <taxon>Dikarya</taxon>
        <taxon>Ascomycota</taxon>
        <taxon>Pezizomycotina</taxon>
        <taxon>Leotiomycetes</taxon>
        <taxon>Helotiales</taxon>
        <taxon>Ploettnerulaceae</taxon>
        <taxon>Rhynchosporium</taxon>
    </lineage>
</organism>
<proteinExistence type="predicted"/>
<evidence type="ECO:0000313" key="1">
    <source>
        <dbReference type="EMBL" id="CZT52624.1"/>
    </source>
</evidence>
<dbReference type="Proteomes" id="UP000177625">
    <property type="component" value="Unassembled WGS sequence"/>
</dbReference>
<dbReference type="AlphaFoldDB" id="A0A1E1MU54"/>
<name>A0A1E1MU54_RHYSE</name>
<keyword evidence="2" id="KW-1185">Reference proteome</keyword>
<evidence type="ECO:0000313" key="2">
    <source>
        <dbReference type="Proteomes" id="UP000177625"/>
    </source>
</evidence>
<gene>
    <name evidence="1" type="ORF">RSE6_13976</name>
</gene>
<accession>A0A1E1MU54</accession>
<sequence>MIPKLSYPEDHPEDPEDLESELITTTTLELYKRKKMSSSISLNLADSYKLKGGENYTE</sequence>
<dbReference type="EMBL" id="FJVC01000611">
    <property type="protein sequence ID" value="CZT52624.1"/>
    <property type="molecule type" value="Genomic_DNA"/>
</dbReference>
<protein>
    <submittedName>
        <fullName evidence="1">Uncharacterized protein</fullName>
    </submittedName>
</protein>